<organism evidence="9 10">
    <name type="scientific">Pelagicoccus enzymogenes</name>
    <dbReference type="NCBI Taxonomy" id="2773457"/>
    <lineage>
        <taxon>Bacteria</taxon>
        <taxon>Pseudomonadati</taxon>
        <taxon>Verrucomicrobiota</taxon>
        <taxon>Opitutia</taxon>
        <taxon>Puniceicoccales</taxon>
        <taxon>Pelagicoccaceae</taxon>
        <taxon>Pelagicoccus</taxon>
    </lineage>
</organism>
<comment type="caution">
    <text evidence="9">The sequence shown here is derived from an EMBL/GenBank/DDBJ whole genome shotgun (WGS) entry which is preliminary data.</text>
</comment>
<gene>
    <name evidence="9" type="ORF">IEN85_13090</name>
</gene>
<dbReference type="AlphaFoldDB" id="A0A927F8S5"/>
<comment type="similarity">
    <text evidence="1">Belongs to the four-carbon acid sugar kinase family.</text>
</comment>
<dbReference type="InterPro" id="IPR037051">
    <property type="entry name" value="4-carb_acid_sugar_kinase_N_sf"/>
</dbReference>
<evidence type="ECO:0000256" key="2">
    <source>
        <dbReference type="ARBA" id="ARBA00022679"/>
    </source>
</evidence>
<dbReference type="EMBL" id="JACYFG010000036">
    <property type="protein sequence ID" value="MBD5780429.1"/>
    <property type="molecule type" value="Genomic_DNA"/>
</dbReference>
<dbReference type="Gene3D" id="3.40.980.20">
    <property type="entry name" value="Four-carbon acid sugar kinase, nucleotide binding domain"/>
    <property type="match status" value="1"/>
</dbReference>
<evidence type="ECO:0000256" key="3">
    <source>
        <dbReference type="ARBA" id="ARBA00022741"/>
    </source>
</evidence>
<keyword evidence="2" id="KW-0808">Transferase</keyword>
<dbReference type="InterPro" id="IPR031475">
    <property type="entry name" value="NBD_C"/>
</dbReference>
<feature type="domain" description="Four-carbon acid sugar kinase nucleotide binding" evidence="8">
    <location>
        <begin position="272"/>
        <end position="449"/>
    </location>
</feature>
<dbReference type="InterPro" id="IPR010737">
    <property type="entry name" value="4-carb_acid_sugar_kinase_N"/>
</dbReference>
<sequence>MTLKLAYYADDFTGSTDALEFLTRAGARTVLFVKPPSEVTLGKYGELDAIGVAGLTRSMTPDRMEERLLEDFSSLNELGPRHVHYKVCSTFDSSPEIGSIGRAIEVGRRFFKNQLTPVVVGTPALGRYVAFGNLFARMGIGSQGKIFRLDRHPSARRHPVTPMREADLVRHLQRQTRKSIGLIDFKELESDNPWAVYEQRIAEGYEAVVLDTLSVGHLDVIGDLLDELAEAQSVFSVGSSGVEVALGSVWKRSGALSEKEAFEALEPVSNLLVVSGSCSPVTDSQIEHATRNGFAEVALDTSLLTSENGRQQELSRVVEKSCSHLEAGRPAIVHTARGAEDPRITRTQKAFSGGRIGRQELKERSGEWFGSALGEVAKECIQRTGIKRLLVAGGDSSSFAARAMGIEAVEMLAPLCPGAPVCRAFAPGSPVDGIELNFKGGQVGDETYFSQVANGKI</sequence>
<evidence type="ECO:0000259" key="7">
    <source>
        <dbReference type="Pfam" id="PF07005"/>
    </source>
</evidence>
<evidence type="ECO:0000313" key="9">
    <source>
        <dbReference type="EMBL" id="MBD5780429.1"/>
    </source>
</evidence>
<dbReference type="Proteomes" id="UP000622317">
    <property type="component" value="Unassembled WGS sequence"/>
</dbReference>
<keyword evidence="4 9" id="KW-0418">Kinase</keyword>
<dbReference type="SUPFAM" id="SSF142764">
    <property type="entry name" value="YgbK-like"/>
    <property type="match status" value="1"/>
</dbReference>
<evidence type="ECO:0000256" key="1">
    <source>
        <dbReference type="ARBA" id="ARBA00005715"/>
    </source>
</evidence>
<dbReference type="GO" id="GO:0016301">
    <property type="term" value="F:kinase activity"/>
    <property type="evidence" value="ECO:0007669"/>
    <property type="project" value="UniProtKB-KW"/>
</dbReference>
<keyword evidence="6" id="KW-0119">Carbohydrate metabolism</keyword>
<keyword evidence="10" id="KW-1185">Reference proteome</keyword>
<reference evidence="9" key="1">
    <citation type="submission" date="2020-09" db="EMBL/GenBank/DDBJ databases">
        <title>Pelagicoccus enzymogenes sp. nov. with an EPS production, isolated from marine sediment.</title>
        <authorList>
            <person name="Feng X."/>
        </authorList>
    </citation>
    <scope>NUCLEOTIDE SEQUENCE</scope>
    <source>
        <strain evidence="9">NFK12</strain>
    </source>
</reference>
<dbReference type="Pfam" id="PF17042">
    <property type="entry name" value="NBD_C"/>
    <property type="match status" value="1"/>
</dbReference>
<name>A0A927F8S5_9BACT</name>
<evidence type="ECO:0000256" key="5">
    <source>
        <dbReference type="ARBA" id="ARBA00022840"/>
    </source>
</evidence>
<evidence type="ECO:0000256" key="6">
    <source>
        <dbReference type="ARBA" id="ARBA00023277"/>
    </source>
</evidence>
<evidence type="ECO:0000256" key="4">
    <source>
        <dbReference type="ARBA" id="ARBA00022777"/>
    </source>
</evidence>
<feature type="domain" description="Four-carbon acid sugar kinase N-terminal" evidence="7">
    <location>
        <begin position="5"/>
        <end position="246"/>
    </location>
</feature>
<dbReference type="Gene3D" id="3.40.50.10840">
    <property type="entry name" value="Putative sugar-binding, N-terminal domain"/>
    <property type="match status" value="1"/>
</dbReference>
<evidence type="ECO:0000259" key="8">
    <source>
        <dbReference type="Pfam" id="PF17042"/>
    </source>
</evidence>
<keyword evidence="3" id="KW-0547">Nucleotide-binding</keyword>
<evidence type="ECO:0000313" key="10">
    <source>
        <dbReference type="Proteomes" id="UP000622317"/>
    </source>
</evidence>
<accession>A0A927F8S5</accession>
<dbReference type="RefSeq" id="WP_191617531.1">
    <property type="nucleotide sequence ID" value="NZ_JACYFG010000036.1"/>
</dbReference>
<dbReference type="GO" id="GO:0005524">
    <property type="term" value="F:ATP binding"/>
    <property type="evidence" value="ECO:0007669"/>
    <property type="project" value="UniProtKB-KW"/>
</dbReference>
<keyword evidence="5" id="KW-0067">ATP-binding</keyword>
<dbReference type="InterPro" id="IPR042213">
    <property type="entry name" value="NBD_C_sf"/>
</dbReference>
<proteinExistence type="inferred from homology"/>
<protein>
    <submittedName>
        <fullName evidence="9">Four-carbon acid sugar kinase family protein</fullName>
    </submittedName>
</protein>
<dbReference type="Pfam" id="PF07005">
    <property type="entry name" value="SBD_N"/>
    <property type="match status" value="1"/>
</dbReference>